<dbReference type="InterPro" id="IPR015943">
    <property type="entry name" value="WD40/YVTN_repeat-like_dom_sf"/>
</dbReference>
<sequence length="928" mass="108747">MFLYLEQIPITVKLKFVQFLFFCFFSLCIQAQELLPFVENFTKSDYNGDNQVWNVTQGGDNAMYFANNHYFLRYNGVKWEKYALPNKTVIRSIFIDGDKVYSGSYKEFGYWKRINGKMEYFSLTKGKNIFQGGSDNEEIWKIFKYKDKLYFQTFNEIFIYDGKKIQKVEFPSQISYCYLIDNEIYVATVREGIYMMEGTNFVKRNNWDILKENVIHHIEKHQGRVYIFTKNNGVFVVVDGNLIPWSHPLNEVIKKEVLVTAKFVDENTLVVGSGLQGIYIINLKNGSYQNLNRQNALKNNAILSIGVDKEKDLWLGLDNGICHVEINSPVQVFSDSSGILGSVYSLSTIDNGYLFVTNHGIFTCKNKILEVLPNSQGQVWDIFKRGNEFIIGHNDGTFLYDGRTARLQKVSPINGGWKFLKGEFENVYFQGNYAGIVVYEDINDLSKYKLLGGLKKPIKNLAQNKKGELWAADNYRSLYRILYDNNFNVKKIENVSLQNGIKNDYGVKLFSYKNEILFLIDNNWYVYNSISGKLEKDKIFNASFKNTSDIIPINDENFIVLKNGLLYVVSQVKDQFVWELIPEKYYEGRIIMENIKIYQNGDHYLMNLDDGFISFKINNNRRHIQGVYAEAFYHDKLIDKNTRIKYNQSVEVNVISEYFGYNRPDLFYKLNDSNGYVPIKRGNLILNNLSSGLQELEFYYNDGTKYSKVAAYTFTVRKPWYFSFWMVMFYILIISGSFFLYYRWNKIRYLEKIKLKEEELKHQKEILELELNAENKLKLQEYEKHILEIEVQNKAYEVAGKSLSIAKQSEMIDSIQEILETEKDVNQIKSKIKKSIKINALNKNEWESFEHNLMQSHEEFVHKLSNKFPMLTSKDIKLCIYLKMNLSSKEIAPLMNISFRGVELHRYRLRKKLGLTSDDNLSKFMINV</sequence>
<dbReference type="EMBL" id="VFJE01000055">
    <property type="protein sequence ID" value="TPD67139.1"/>
    <property type="molecule type" value="Genomic_DNA"/>
</dbReference>
<dbReference type="InterPro" id="IPR036388">
    <property type="entry name" value="WH-like_DNA-bd_sf"/>
</dbReference>
<dbReference type="GO" id="GO:0006355">
    <property type="term" value="P:regulation of DNA-templated transcription"/>
    <property type="evidence" value="ECO:0007669"/>
    <property type="project" value="InterPro"/>
</dbReference>
<dbReference type="InterPro" id="IPR016032">
    <property type="entry name" value="Sig_transdc_resp-reg_C-effctor"/>
</dbReference>
<dbReference type="Gene3D" id="2.130.10.10">
    <property type="entry name" value="YVTN repeat-like/Quinoprotein amine dehydrogenase"/>
    <property type="match status" value="1"/>
</dbReference>
<dbReference type="Pfam" id="PF00196">
    <property type="entry name" value="GerE"/>
    <property type="match status" value="1"/>
</dbReference>
<feature type="coiled-coil region" evidence="1">
    <location>
        <begin position="750"/>
        <end position="799"/>
    </location>
</feature>
<keyword evidence="2" id="KW-1133">Transmembrane helix</keyword>
<dbReference type="Gene3D" id="1.10.10.10">
    <property type="entry name" value="Winged helix-like DNA-binding domain superfamily/Winged helix DNA-binding domain"/>
    <property type="match status" value="1"/>
</dbReference>
<keyword evidence="2" id="KW-0472">Membrane</keyword>
<keyword evidence="4" id="KW-0418">Kinase</keyword>
<dbReference type="OrthoDB" id="1090267at2"/>
<gene>
    <name evidence="4" type="ORF">FJA49_12730</name>
</gene>
<keyword evidence="2" id="KW-0812">Transmembrane</keyword>
<proteinExistence type="predicted"/>
<keyword evidence="4" id="KW-0808">Transferase</keyword>
<keyword evidence="1" id="KW-0175">Coiled coil</keyword>
<reference evidence="4 5" key="1">
    <citation type="submission" date="2019-06" db="EMBL/GenBank/DDBJ databases">
        <title>Flavobacterium sp. MaA-Y11 from geoumgang.</title>
        <authorList>
            <person name="Jeong S."/>
        </authorList>
    </citation>
    <scope>NUCLEOTIDE SEQUENCE [LARGE SCALE GENOMIC DNA]</scope>
    <source>
        <strain evidence="4 5">MaA-Y11</strain>
    </source>
</reference>
<evidence type="ECO:0000256" key="1">
    <source>
        <dbReference type="SAM" id="Coils"/>
    </source>
</evidence>
<reference evidence="4 5" key="2">
    <citation type="submission" date="2019-06" db="EMBL/GenBank/DDBJ databases">
        <authorList>
            <person name="Seo Y."/>
        </authorList>
    </citation>
    <scope>NUCLEOTIDE SEQUENCE [LARGE SCALE GENOMIC DNA]</scope>
    <source>
        <strain evidence="4 5">MaA-Y11</strain>
    </source>
</reference>
<dbReference type="GO" id="GO:0003677">
    <property type="term" value="F:DNA binding"/>
    <property type="evidence" value="ECO:0007669"/>
    <property type="project" value="InterPro"/>
</dbReference>
<evidence type="ECO:0000313" key="4">
    <source>
        <dbReference type="EMBL" id="TPD67139.1"/>
    </source>
</evidence>
<feature type="transmembrane region" description="Helical" evidence="2">
    <location>
        <begin position="720"/>
        <end position="742"/>
    </location>
</feature>
<dbReference type="GO" id="GO:0016301">
    <property type="term" value="F:kinase activity"/>
    <property type="evidence" value="ECO:0007669"/>
    <property type="project" value="UniProtKB-KW"/>
</dbReference>
<evidence type="ECO:0000259" key="3">
    <source>
        <dbReference type="Pfam" id="PF00196"/>
    </source>
</evidence>
<dbReference type="Proteomes" id="UP000319175">
    <property type="component" value="Unassembled WGS sequence"/>
</dbReference>
<keyword evidence="5" id="KW-1185">Reference proteome</keyword>
<dbReference type="InterPro" id="IPR011047">
    <property type="entry name" value="Quinoprotein_ADH-like_sf"/>
</dbReference>
<accession>A0A501Q2M2</accession>
<organism evidence="4 5">
    <name type="scientific">Flavobacterium microcysteis</name>
    <dbReference type="NCBI Taxonomy" id="2596891"/>
    <lineage>
        <taxon>Bacteria</taxon>
        <taxon>Pseudomonadati</taxon>
        <taxon>Bacteroidota</taxon>
        <taxon>Flavobacteriia</taxon>
        <taxon>Flavobacteriales</taxon>
        <taxon>Flavobacteriaceae</taxon>
        <taxon>Flavobacterium</taxon>
    </lineage>
</organism>
<evidence type="ECO:0000313" key="5">
    <source>
        <dbReference type="Proteomes" id="UP000319175"/>
    </source>
</evidence>
<protein>
    <submittedName>
        <fullName evidence="4">Histidine kinase</fullName>
    </submittedName>
</protein>
<feature type="domain" description="HTH luxR-type" evidence="3">
    <location>
        <begin position="884"/>
        <end position="920"/>
    </location>
</feature>
<name>A0A501Q2M2_9FLAO</name>
<dbReference type="InterPro" id="IPR000792">
    <property type="entry name" value="Tscrpt_reg_LuxR_C"/>
</dbReference>
<dbReference type="SUPFAM" id="SSF50998">
    <property type="entry name" value="Quinoprotein alcohol dehydrogenase-like"/>
    <property type="match status" value="1"/>
</dbReference>
<dbReference type="SUPFAM" id="SSF46894">
    <property type="entry name" value="C-terminal effector domain of the bipartite response regulators"/>
    <property type="match status" value="1"/>
</dbReference>
<dbReference type="AlphaFoldDB" id="A0A501Q2M2"/>
<comment type="caution">
    <text evidence="4">The sequence shown here is derived from an EMBL/GenBank/DDBJ whole genome shotgun (WGS) entry which is preliminary data.</text>
</comment>
<evidence type="ECO:0000256" key="2">
    <source>
        <dbReference type="SAM" id="Phobius"/>
    </source>
</evidence>